<dbReference type="OrthoDB" id="2536494at2759"/>
<proteinExistence type="predicted"/>
<feature type="region of interest" description="Disordered" evidence="1">
    <location>
        <begin position="264"/>
        <end position="371"/>
    </location>
</feature>
<name>A0A5C5FXY9_9BASI</name>
<protein>
    <submittedName>
        <fullName evidence="2">Uncharacterized protein</fullName>
    </submittedName>
</protein>
<feature type="compositionally biased region" description="Low complexity" evidence="1">
    <location>
        <begin position="315"/>
        <end position="334"/>
    </location>
</feature>
<reference evidence="2 3" key="1">
    <citation type="submission" date="2019-03" db="EMBL/GenBank/DDBJ databases">
        <title>Rhodosporidium diobovatum UCD-FST 08-225 genome sequencing, assembly, and annotation.</title>
        <authorList>
            <person name="Fakankun I.U."/>
            <person name="Fristensky B."/>
            <person name="Levin D.B."/>
        </authorList>
    </citation>
    <scope>NUCLEOTIDE SEQUENCE [LARGE SCALE GENOMIC DNA]</scope>
    <source>
        <strain evidence="2 3">UCD-FST 08-225</strain>
    </source>
</reference>
<dbReference type="AlphaFoldDB" id="A0A5C5FXY9"/>
<keyword evidence="3" id="KW-1185">Reference proteome</keyword>
<evidence type="ECO:0000313" key="3">
    <source>
        <dbReference type="Proteomes" id="UP000311382"/>
    </source>
</evidence>
<dbReference type="STRING" id="5288.A0A5C5FXY9"/>
<organism evidence="2 3">
    <name type="scientific">Rhodotorula diobovata</name>
    <dbReference type="NCBI Taxonomy" id="5288"/>
    <lineage>
        <taxon>Eukaryota</taxon>
        <taxon>Fungi</taxon>
        <taxon>Dikarya</taxon>
        <taxon>Basidiomycota</taxon>
        <taxon>Pucciniomycotina</taxon>
        <taxon>Microbotryomycetes</taxon>
        <taxon>Sporidiobolales</taxon>
        <taxon>Sporidiobolaceae</taxon>
        <taxon>Rhodotorula</taxon>
    </lineage>
</organism>
<comment type="caution">
    <text evidence="2">The sequence shown here is derived from an EMBL/GenBank/DDBJ whole genome shotgun (WGS) entry which is preliminary data.</text>
</comment>
<dbReference type="Proteomes" id="UP000311382">
    <property type="component" value="Unassembled WGS sequence"/>
</dbReference>
<evidence type="ECO:0000313" key="2">
    <source>
        <dbReference type="EMBL" id="TNY21733.1"/>
    </source>
</evidence>
<gene>
    <name evidence="2" type="ORF">DMC30DRAFT_186287</name>
</gene>
<dbReference type="EMBL" id="SOZI01000038">
    <property type="protein sequence ID" value="TNY21733.1"/>
    <property type="molecule type" value="Genomic_DNA"/>
</dbReference>
<sequence length="863" mass="93119">MLIEGDQAGSMACSFAFAGATAAPAPLPRYLAVPRGQVGLASAALMDLSAGFDLASFASSTAAAAPDQAGHQLAFAASGGYGQERQQGGTGVEHGGTTIDSGLSQDDLDWLEHQLSLAAQQPAASPPSTSFVPLASPNGTEVFPHQPHAFPPVSSARFHPYQLPPERAQRIRPPGPTAQINLVPPHLQHHQQQFPQPHHHQHALGAEVYSGAPANDAVDALHWPSFSSFASSFAPVVAPPPAQQQHYSHSVTPHFAAPGAKQLGSVLYPPQDAPSPVLLPDAPTPPYPLAPHASPATPSALPATRTSSFPPSPLANGAVNGAAPAQNAAAASSGDLTVRRPRACSAPPTPAPPASFSRTPAPRPPAARPRKAQQLSELFAWLDAQRWSFATLFSALSDLEGSPSEHERRLGEFLEMDEPLSAANGADEGEAPDGAKLLREAKRRWALKRRQEKAKGAEVDEVEERGPDEVVRMWEEQGGLGRRREGTMAKAVRELHSNVHDGAVAGSVIRRIINRYGEAYKESSTDIERLDAALKRPPSPHLTSAPREASVWTGTLVLPPTQADVLQAWLMSPGRPSLGGKIDPDHMRIYSSLSPLDLHARGAELCRVILLRDAECMRLYGHHFDRLQTFKVGPVIAAIDTCGFGTYDEQSLWHHALQTYLQLCVRYPAFREGKDAKITILPDLPPPVHPTPLETVLIDRALHDHWEHLRVFLLESHGGLLRSAVRAFSGVKLSKFDLLSVCDDTRAVMLALARSKKNPNGAFSSRRRPWPALLTPRVHRRACSRTERFLPYDPAISQIRNAWRQQAYYDKTADLVVWSAATTHFLEISALHPDFALGVSHLPGLEALLGSKAAAHGTAPMQH</sequence>
<feature type="compositionally biased region" description="Low complexity" evidence="1">
    <location>
        <begin position="118"/>
        <end position="128"/>
    </location>
</feature>
<feature type="compositionally biased region" description="Low complexity" evidence="1">
    <location>
        <begin position="290"/>
        <end position="304"/>
    </location>
</feature>
<feature type="region of interest" description="Disordered" evidence="1">
    <location>
        <begin position="118"/>
        <end position="160"/>
    </location>
</feature>
<feature type="region of interest" description="Disordered" evidence="1">
    <location>
        <begin position="80"/>
        <end position="104"/>
    </location>
</feature>
<evidence type="ECO:0000256" key="1">
    <source>
        <dbReference type="SAM" id="MobiDB-lite"/>
    </source>
</evidence>
<accession>A0A5C5FXY9</accession>